<feature type="transmembrane region" description="Helical" evidence="6">
    <location>
        <begin position="128"/>
        <end position="150"/>
    </location>
</feature>
<dbReference type="Pfam" id="PF02133">
    <property type="entry name" value="Transp_cyt_pur"/>
    <property type="match status" value="1"/>
</dbReference>
<dbReference type="Gene3D" id="1.10.4160.10">
    <property type="entry name" value="Hydantoin permease"/>
    <property type="match status" value="1"/>
</dbReference>
<evidence type="ECO:0000313" key="8">
    <source>
        <dbReference type="Proteomes" id="UP000641206"/>
    </source>
</evidence>
<evidence type="ECO:0000256" key="1">
    <source>
        <dbReference type="ARBA" id="ARBA00004141"/>
    </source>
</evidence>
<organism evidence="7 8">
    <name type="scientific">Oceanobacillus neutriphilus</name>
    <dbReference type="NCBI Taxonomy" id="531815"/>
    <lineage>
        <taxon>Bacteria</taxon>
        <taxon>Bacillati</taxon>
        <taxon>Bacillota</taxon>
        <taxon>Bacilli</taxon>
        <taxon>Bacillales</taxon>
        <taxon>Bacillaceae</taxon>
        <taxon>Oceanobacillus</taxon>
    </lineage>
</organism>
<keyword evidence="3 6" id="KW-0812">Transmembrane</keyword>
<feature type="transmembrane region" description="Helical" evidence="6">
    <location>
        <begin position="260"/>
        <end position="279"/>
    </location>
</feature>
<evidence type="ECO:0000256" key="5">
    <source>
        <dbReference type="ARBA" id="ARBA00023136"/>
    </source>
</evidence>
<keyword evidence="8" id="KW-1185">Reference proteome</keyword>
<feature type="transmembrane region" description="Helical" evidence="6">
    <location>
        <begin position="328"/>
        <end position="349"/>
    </location>
</feature>
<feature type="transmembrane region" description="Helical" evidence="6">
    <location>
        <begin position="395"/>
        <end position="417"/>
    </location>
</feature>
<dbReference type="Proteomes" id="UP000641206">
    <property type="component" value="Unassembled WGS sequence"/>
</dbReference>
<evidence type="ECO:0000313" key="7">
    <source>
        <dbReference type="EMBL" id="GGP09743.1"/>
    </source>
</evidence>
<evidence type="ECO:0000256" key="4">
    <source>
        <dbReference type="ARBA" id="ARBA00022989"/>
    </source>
</evidence>
<dbReference type="PANTHER" id="PTHR30569:SF0">
    <property type="entry name" value="CYTOSINE PERMEASE"/>
    <property type="match status" value="1"/>
</dbReference>
<sequence length="426" mass="45719">MNNDFAREPVPQEERKHWFTISLVWIAVGIDLSAVIFGVELGSGMAFGDALISVLIGSGILGVLAAFCAYVGTATGFSTSMISRFTFGVSGAKFVSFFMAVALLGWFGVQTGFFAENASAIFQHSFHINVPLPLLAALGGILMTSTAIYGYKAIEKLSAWAVPLLLILIFLTIGLAINQYGTEALSAPVDNVFTMGMAISLAISVFITGAVISPDISRWAKTKKDAVLASFIGFFVGNSFMIIVAMVLSRIMNEGSLTTIMIMVGLGAPGILVLILAQWTTNTSNAYSSGLSFAVIFTKVNKGLLTLIAGILGTLLAVLGIYDNFINFLTIMSMFITPIAGVYTASYYFGKQKYFTVAVGQDRNFKLLPLLAWFLGAVVNWMTSPGPSGLELFNFTTIPALDSFIVAFIAQLIFIVIMKANEQKGR</sequence>
<dbReference type="RefSeq" id="WP_188733846.1">
    <property type="nucleotide sequence ID" value="NZ_BMLW01000004.1"/>
</dbReference>
<reference evidence="8" key="1">
    <citation type="journal article" date="2019" name="Int. J. Syst. Evol. Microbiol.">
        <title>The Global Catalogue of Microorganisms (GCM) 10K type strain sequencing project: providing services to taxonomists for standard genome sequencing and annotation.</title>
        <authorList>
            <consortium name="The Broad Institute Genomics Platform"/>
            <consortium name="The Broad Institute Genome Sequencing Center for Infectious Disease"/>
            <person name="Wu L."/>
            <person name="Ma J."/>
        </authorList>
    </citation>
    <scope>NUCLEOTIDE SEQUENCE [LARGE SCALE GENOMIC DNA]</scope>
    <source>
        <strain evidence="8">CGMCC 1.7693</strain>
    </source>
</reference>
<dbReference type="EMBL" id="BMLW01000004">
    <property type="protein sequence ID" value="GGP09743.1"/>
    <property type="molecule type" value="Genomic_DNA"/>
</dbReference>
<dbReference type="CDD" id="cd11484">
    <property type="entry name" value="SLC-NCS1sbd_CobB-like"/>
    <property type="match status" value="1"/>
</dbReference>
<dbReference type="InterPro" id="IPR030191">
    <property type="entry name" value="CodB"/>
</dbReference>
<feature type="transmembrane region" description="Helical" evidence="6">
    <location>
        <begin position="226"/>
        <end position="248"/>
    </location>
</feature>
<proteinExistence type="inferred from homology"/>
<feature type="transmembrane region" description="Helical" evidence="6">
    <location>
        <begin position="21"/>
        <end position="39"/>
    </location>
</feature>
<feature type="transmembrane region" description="Helical" evidence="6">
    <location>
        <begin position="85"/>
        <end position="108"/>
    </location>
</feature>
<accession>A0ABQ2NSK2</accession>
<comment type="subcellular location">
    <subcellularLocation>
        <location evidence="1">Membrane</location>
        <topology evidence="1">Multi-pass membrane protein</topology>
    </subcellularLocation>
</comment>
<protein>
    <submittedName>
        <fullName evidence="7">Cytosine permease</fullName>
    </submittedName>
</protein>
<dbReference type="InterPro" id="IPR001248">
    <property type="entry name" value="Pur-cyt_permease"/>
</dbReference>
<evidence type="ECO:0000256" key="3">
    <source>
        <dbReference type="ARBA" id="ARBA00022692"/>
    </source>
</evidence>
<gene>
    <name evidence="7" type="ORF">GCM10011346_15070</name>
</gene>
<feature type="transmembrane region" description="Helical" evidence="6">
    <location>
        <begin position="192"/>
        <end position="214"/>
    </location>
</feature>
<feature type="transmembrane region" description="Helical" evidence="6">
    <location>
        <begin position="157"/>
        <end position="180"/>
    </location>
</feature>
<keyword evidence="4 6" id="KW-1133">Transmembrane helix</keyword>
<comment type="similarity">
    <text evidence="2">Belongs to the purine-cytosine permease (2.A.39) family.</text>
</comment>
<name>A0ABQ2NSK2_9BACI</name>
<feature type="transmembrane region" description="Helical" evidence="6">
    <location>
        <begin position="51"/>
        <end position="73"/>
    </location>
</feature>
<feature type="transmembrane region" description="Helical" evidence="6">
    <location>
        <begin position="300"/>
        <end position="322"/>
    </location>
</feature>
<dbReference type="PANTHER" id="PTHR30569">
    <property type="entry name" value="CYTOSINE TRANSPORTER CODB"/>
    <property type="match status" value="1"/>
</dbReference>
<keyword evidence="5 6" id="KW-0472">Membrane</keyword>
<comment type="caution">
    <text evidence="7">The sequence shown here is derived from an EMBL/GenBank/DDBJ whole genome shotgun (WGS) entry which is preliminary data.</text>
</comment>
<evidence type="ECO:0000256" key="2">
    <source>
        <dbReference type="ARBA" id="ARBA00008974"/>
    </source>
</evidence>
<evidence type="ECO:0000256" key="6">
    <source>
        <dbReference type="SAM" id="Phobius"/>
    </source>
</evidence>
<feature type="transmembrane region" description="Helical" evidence="6">
    <location>
        <begin position="365"/>
        <end position="383"/>
    </location>
</feature>